<dbReference type="Pfam" id="PF00440">
    <property type="entry name" value="TetR_N"/>
    <property type="match status" value="1"/>
</dbReference>
<dbReference type="PROSITE" id="PS50977">
    <property type="entry name" value="HTH_TETR_2"/>
    <property type="match status" value="1"/>
</dbReference>
<dbReference type="eggNOG" id="COG1309">
    <property type="taxonomic scope" value="Bacteria"/>
</dbReference>
<dbReference type="Proteomes" id="UP000053405">
    <property type="component" value="Unassembled WGS sequence"/>
</dbReference>
<keyword evidence="5" id="KW-1185">Reference proteome</keyword>
<reference evidence="4 5" key="1">
    <citation type="submission" date="2012-12" db="EMBL/GenBank/DDBJ databases">
        <title>Whole genome shotgun sequence of Gordonia hirsuta NBRC 16056.</title>
        <authorList>
            <person name="Isaki-Nakamura S."/>
            <person name="Hosoyama A."/>
            <person name="Tsuchikane K."/>
            <person name="Katsumata H."/>
            <person name="Baba S."/>
            <person name="Yamazaki S."/>
            <person name="Fujita N."/>
        </authorList>
    </citation>
    <scope>NUCLEOTIDE SEQUENCE [LARGE SCALE GENOMIC DNA]</scope>
    <source>
        <strain evidence="4 5">NBRC 16056</strain>
    </source>
</reference>
<dbReference type="EMBL" id="BANT01000023">
    <property type="protein sequence ID" value="GAC57696.1"/>
    <property type="molecule type" value="Genomic_DNA"/>
</dbReference>
<dbReference type="Gene3D" id="1.10.357.10">
    <property type="entry name" value="Tetracycline Repressor, domain 2"/>
    <property type="match status" value="1"/>
</dbReference>
<dbReference type="SUPFAM" id="SSF46689">
    <property type="entry name" value="Homeodomain-like"/>
    <property type="match status" value="1"/>
</dbReference>
<dbReference type="GO" id="GO:0003700">
    <property type="term" value="F:DNA-binding transcription factor activity"/>
    <property type="evidence" value="ECO:0007669"/>
    <property type="project" value="TreeGrafter"/>
</dbReference>
<keyword evidence="1 2" id="KW-0238">DNA-binding</keyword>
<dbReference type="GO" id="GO:0000976">
    <property type="term" value="F:transcription cis-regulatory region binding"/>
    <property type="evidence" value="ECO:0007669"/>
    <property type="project" value="TreeGrafter"/>
</dbReference>
<evidence type="ECO:0000259" key="3">
    <source>
        <dbReference type="PROSITE" id="PS50977"/>
    </source>
</evidence>
<evidence type="ECO:0000313" key="4">
    <source>
        <dbReference type="EMBL" id="GAC57696.1"/>
    </source>
</evidence>
<dbReference type="InterPro" id="IPR009057">
    <property type="entry name" value="Homeodomain-like_sf"/>
</dbReference>
<evidence type="ECO:0000256" key="1">
    <source>
        <dbReference type="ARBA" id="ARBA00023125"/>
    </source>
</evidence>
<gene>
    <name evidence="4" type="ORF">GOHSU_23_00420</name>
</gene>
<evidence type="ECO:0000256" key="2">
    <source>
        <dbReference type="PROSITE-ProRule" id="PRU00335"/>
    </source>
</evidence>
<organism evidence="4 5">
    <name type="scientific">Gordonia hirsuta DSM 44140 = NBRC 16056</name>
    <dbReference type="NCBI Taxonomy" id="1121927"/>
    <lineage>
        <taxon>Bacteria</taxon>
        <taxon>Bacillati</taxon>
        <taxon>Actinomycetota</taxon>
        <taxon>Actinomycetes</taxon>
        <taxon>Mycobacteriales</taxon>
        <taxon>Gordoniaceae</taxon>
        <taxon>Gordonia</taxon>
    </lineage>
</organism>
<dbReference type="RefSeq" id="WP_005940354.1">
    <property type="nucleotide sequence ID" value="NZ_ATVK01000012.1"/>
</dbReference>
<accession>L7LAB0</accession>
<sequence length="224" mass="24190">MNLVSDSGSPQRSYRGLSAEERRASRRRALLEAGRELWCEYGWASVTMRAVCARAGLTDRYFYENFADRDALLVAVGESVRDETLGLILSAVAAHADASSRRQLQAALEAVTEFIANDPGSAQIFFGDHGGSDTLEALRRQVIDSVVDLFVELSRPHLLPGVAEVQYRLTLLVGIGGFVEAAVGWRSGSLNFTAAEFVEALMAVADRLAEGSVVLAPDADQPDS</sequence>
<comment type="caution">
    <text evidence="4">The sequence shown here is derived from an EMBL/GenBank/DDBJ whole genome shotgun (WGS) entry which is preliminary data.</text>
</comment>
<dbReference type="AlphaFoldDB" id="L7LAB0"/>
<dbReference type="PANTHER" id="PTHR30055:SF226">
    <property type="entry name" value="HTH-TYPE TRANSCRIPTIONAL REGULATOR PKSA"/>
    <property type="match status" value="1"/>
</dbReference>
<dbReference type="InterPro" id="IPR050109">
    <property type="entry name" value="HTH-type_TetR-like_transc_reg"/>
</dbReference>
<dbReference type="InterPro" id="IPR001647">
    <property type="entry name" value="HTH_TetR"/>
</dbReference>
<dbReference type="PANTHER" id="PTHR30055">
    <property type="entry name" value="HTH-TYPE TRANSCRIPTIONAL REGULATOR RUTR"/>
    <property type="match status" value="1"/>
</dbReference>
<feature type="DNA-binding region" description="H-T-H motif" evidence="2">
    <location>
        <begin position="47"/>
        <end position="66"/>
    </location>
</feature>
<dbReference type="STRING" id="1121927.GOHSU_23_00420"/>
<feature type="domain" description="HTH tetR-type" evidence="3">
    <location>
        <begin position="24"/>
        <end position="84"/>
    </location>
</feature>
<evidence type="ECO:0000313" key="5">
    <source>
        <dbReference type="Proteomes" id="UP000053405"/>
    </source>
</evidence>
<proteinExistence type="predicted"/>
<name>L7LAB0_9ACTN</name>
<protein>
    <submittedName>
        <fullName evidence="4">Putative TetR family transcriptional regulator</fullName>
    </submittedName>
</protein>